<dbReference type="Proteomes" id="UP000238479">
    <property type="component" value="Chromosome 2"/>
</dbReference>
<dbReference type="InterPro" id="IPR036047">
    <property type="entry name" value="F-box-like_dom_sf"/>
</dbReference>
<feature type="region of interest" description="Disordered" evidence="1">
    <location>
        <begin position="27"/>
        <end position="46"/>
    </location>
</feature>
<protein>
    <submittedName>
        <fullName evidence="3">Putative F-box domain-containing protein</fullName>
    </submittedName>
</protein>
<accession>A0A2P6S378</accession>
<name>A0A2P6S378_ROSCH</name>
<gene>
    <name evidence="3" type="ORF">RchiOBHm_Chr2g0163011</name>
</gene>
<evidence type="ECO:0000259" key="2">
    <source>
        <dbReference type="PROSITE" id="PS50181"/>
    </source>
</evidence>
<evidence type="ECO:0000256" key="1">
    <source>
        <dbReference type="SAM" id="MobiDB-lite"/>
    </source>
</evidence>
<proteinExistence type="predicted"/>
<dbReference type="InterPro" id="IPR055290">
    <property type="entry name" value="At3g26010-like"/>
</dbReference>
<keyword evidence="4" id="KW-1185">Reference proteome</keyword>
<reference evidence="3 4" key="1">
    <citation type="journal article" date="2018" name="Nat. Genet.">
        <title>The Rosa genome provides new insights in the design of modern roses.</title>
        <authorList>
            <person name="Bendahmane M."/>
        </authorList>
    </citation>
    <scope>NUCLEOTIDE SEQUENCE [LARGE SCALE GENOMIC DNA]</scope>
    <source>
        <strain evidence="4">cv. Old Blush</strain>
    </source>
</reference>
<comment type="caution">
    <text evidence="3">The sequence shown here is derived from an EMBL/GenBank/DDBJ whole genome shotgun (WGS) entry which is preliminary data.</text>
</comment>
<dbReference type="Pfam" id="PF24750">
    <property type="entry name" value="b-prop_At3g26010-like"/>
    <property type="match status" value="1"/>
</dbReference>
<feature type="compositionally biased region" description="Basic residues" evidence="1">
    <location>
        <begin position="32"/>
        <end position="41"/>
    </location>
</feature>
<dbReference type="STRING" id="74649.A0A2P6S378"/>
<dbReference type="PROSITE" id="PS50181">
    <property type="entry name" value="FBOX"/>
    <property type="match status" value="1"/>
</dbReference>
<sequence>MSSSKKGIESSSTTTAAIKRDLGRLSASASGHIHRSNRSKSRSNTSFDDLPEDVFTEILCRLPCNKLLVRCKCVSKRWQSLVSFLICDPKFIGRFICLKHDGKTPIIRSLLNWEGNEFRVTKAEELLTTMKMKAEELITAMTMKVEKLLTRMTTKAEDEAYITTADFATIMTTTAEKSFVTVSSKPLAPLFKNLMRSYHLKEKPMVLATYNDLVLCRDLHVDVDDDAPLKKAYEYYYICNPYTFQCVALPRPLRAHDQYGHVTVGFICDLANSGSRCKVVRFHPKDKENSSKLEVEIFSSETGEWRRSIISLRQKVSSCHMNIVTYPYNGMLYYWNSDYNNFVGFDPFRINSSSDGDDTIERYKGRIIEFEFGGESSKIECVGTCGGRLRFIGGFDLISCILPVWELKEEQDERALDRSGKLFLKRKTYSLDREMIDAHQDMMRFCADRFFDPNDENILCMHTHGHSGSEFLRYNIRTRKWSVMCHAPDVRIYQLNGTGYIFPLTVLPWWPTPVPK</sequence>
<dbReference type="Gramene" id="PRQ53121">
    <property type="protein sequence ID" value="PRQ53121"/>
    <property type="gene ID" value="RchiOBHm_Chr2g0163011"/>
</dbReference>
<evidence type="ECO:0000313" key="4">
    <source>
        <dbReference type="Proteomes" id="UP000238479"/>
    </source>
</evidence>
<dbReference type="InterPro" id="IPR001810">
    <property type="entry name" value="F-box_dom"/>
</dbReference>
<feature type="domain" description="F-box" evidence="2">
    <location>
        <begin position="44"/>
        <end position="94"/>
    </location>
</feature>
<dbReference type="Gene3D" id="1.20.1280.50">
    <property type="match status" value="1"/>
</dbReference>
<organism evidence="3 4">
    <name type="scientific">Rosa chinensis</name>
    <name type="common">China rose</name>
    <dbReference type="NCBI Taxonomy" id="74649"/>
    <lineage>
        <taxon>Eukaryota</taxon>
        <taxon>Viridiplantae</taxon>
        <taxon>Streptophyta</taxon>
        <taxon>Embryophyta</taxon>
        <taxon>Tracheophyta</taxon>
        <taxon>Spermatophyta</taxon>
        <taxon>Magnoliopsida</taxon>
        <taxon>eudicotyledons</taxon>
        <taxon>Gunneridae</taxon>
        <taxon>Pentapetalae</taxon>
        <taxon>rosids</taxon>
        <taxon>fabids</taxon>
        <taxon>Rosales</taxon>
        <taxon>Rosaceae</taxon>
        <taxon>Rosoideae</taxon>
        <taxon>Rosoideae incertae sedis</taxon>
        <taxon>Rosa</taxon>
    </lineage>
</organism>
<dbReference type="InterPro" id="IPR056592">
    <property type="entry name" value="Beta-prop_At3g26010-like"/>
</dbReference>
<dbReference type="EMBL" id="PDCK01000040">
    <property type="protein sequence ID" value="PRQ53121.1"/>
    <property type="molecule type" value="Genomic_DNA"/>
</dbReference>
<dbReference type="SMART" id="SM00256">
    <property type="entry name" value="FBOX"/>
    <property type="match status" value="1"/>
</dbReference>
<dbReference type="Pfam" id="PF00646">
    <property type="entry name" value="F-box"/>
    <property type="match status" value="1"/>
</dbReference>
<dbReference type="SUPFAM" id="SSF81383">
    <property type="entry name" value="F-box domain"/>
    <property type="match status" value="1"/>
</dbReference>
<dbReference type="PANTHER" id="PTHR35546:SF130">
    <property type="entry name" value="EXPRESSED PROTEIN"/>
    <property type="match status" value="1"/>
</dbReference>
<evidence type="ECO:0000313" key="3">
    <source>
        <dbReference type="EMBL" id="PRQ53121.1"/>
    </source>
</evidence>
<dbReference type="AlphaFoldDB" id="A0A2P6S378"/>
<dbReference type="PANTHER" id="PTHR35546">
    <property type="entry name" value="F-BOX PROTEIN INTERACTION DOMAIN PROTEIN-RELATED"/>
    <property type="match status" value="1"/>
</dbReference>